<evidence type="ECO:0000256" key="2">
    <source>
        <dbReference type="ARBA" id="ARBA00022723"/>
    </source>
</evidence>
<feature type="domain" description="Cytochrome c" evidence="6">
    <location>
        <begin position="29"/>
        <end position="120"/>
    </location>
</feature>
<dbReference type="InterPro" id="IPR036909">
    <property type="entry name" value="Cyt_c-like_dom_sf"/>
</dbReference>
<dbReference type="PANTHER" id="PTHR35008">
    <property type="entry name" value="BLL4482 PROTEIN-RELATED"/>
    <property type="match status" value="1"/>
</dbReference>
<evidence type="ECO:0000256" key="5">
    <source>
        <dbReference type="SAM" id="MobiDB-lite"/>
    </source>
</evidence>
<evidence type="ECO:0000259" key="6">
    <source>
        <dbReference type="PROSITE" id="PS51007"/>
    </source>
</evidence>
<keyword evidence="8" id="KW-1185">Reference proteome</keyword>
<dbReference type="GO" id="GO:0020037">
    <property type="term" value="F:heme binding"/>
    <property type="evidence" value="ECO:0007669"/>
    <property type="project" value="InterPro"/>
</dbReference>
<gene>
    <name evidence="7" type="ORF">FEM03_18915</name>
</gene>
<dbReference type="Pfam" id="PF00034">
    <property type="entry name" value="Cytochrom_C"/>
    <property type="match status" value="1"/>
</dbReference>
<name>A0A5R8KA14_9BACT</name>
<dbReference type="PROSITE" id="PS51007">
    <property type="entry name" value="CYTC"/>
    <property type="match status" value="1"/>
</dbReference>
<evidence type="ECO:0000256" key="1">
    <source>
        <dbReference type="ARBA" id="ARBA00022617"/>
    </source>
</evidence>
<evidence type="ECO:0000256" key="3">
    <source>
        <dbReference type="ARBA" id="ARBA00023004"/>
    </source>
</evidence>
<protein>
    <submittedName>
        <fullName evidence="7">Cytochrome c</fullName>
    </submittedName>
</protein>
<feature type="region of interest" description="Disordered" evidence="5">
    <location>
        <begin position="1"/>
        <end position="27"/>
    </location>
</feature>
<keyword evidence="2 4" id="KW-0479">Metal-binding</keyword>
<accession>A0A5R8KA14</accession>
<dbReference type="PANTHER" id="PTHR35008:SF8">
    <property type="entry name" value="ALCOHOL DEHYDROGENASE CYTOCHROME C SUBUNIT"/>
    <property type="match status" value="1"/>
</dbReference>
<dbReference type="GO" id="GO:0046872">
    <property type="term" value="F:metal ion binding"/>
    <property type="evidence" value="ECO:0007669"/>
    <property type="project" value="UniProtKB-KW"/>
</dbReference>
<evidence type="ECO:0000256" key="4">
    <source>
        <dbReference type="PROSITE-ProRule" id="PRU00433"/>
    </source>
</evidence>
<feature type="compositionally biased region" description="Pro residues" evidence="5">
    <location>
        <begin position="1"/>
        <end position="12"/>
    </location>
</feature>
<dbReference type="SUPFAM" id="SSF46626">
    <property type="entry name" value="Cytochrome c"/>
    <property type="match status" value="1"/>
</dbReference>
<dbReference type="InterPro" id="IPR009056">
    <property type="entry name" value="Cyt_c-like_dom"/>
</dbReference>
<dbReference type="InterPro" id="IPR051459">
    <property type="entry name" value="Cytochrome_c-type_DH"/>
</dbReference>
<sequence>MRLPQPPNPAPDEPLLQSSATTTPPPDPAVLAAGKTVYNQLCFACHQPTGLGIPGAFPPLKDSDWISAPNPERLVRVILHGLTGPIQVNGTPYNGMMPGHAPTLNDEEIAAVLTHLRHEWGSGASPVDPTSVKIIREKEANRTAPWTLQELEQLPPAPANVTAN</sequence>
<organism evidence="7 8">
    <name type="scientific">Phragmitibacter flavus</name>
    <dbReference type="NCBI Taxonomy" id="2576071"/>
    <lineage>
        <taxon>Bacteria</taxon>
        <taxon>Pseudomonadati</taxon>
        <taxon>Verrucomicrobiota</taxon>
        <taxon>Verrucomicrobiia</taxon>
        <taxon>Verrucomicrobiales</taxon>
        <taxon>Verrucomicrobiaceae</taxon>
        <taxon>Phragmitibacter</taxon>
    </lineage>
</organism>
<reference evidence="7 8" key="1">
    <citation type="submission" date="2019-05" db="EMBL/GenBank/DDBJ databases">
        <title>Verrucobacter flavum gen. nov., sp. nov. a new member of the family Verrucomicrobiaceae.</title>
        <authorList>
            <person name="Szuroczki S."/>
            <person name="Abbaszade G."/>
            <person name="Szabo A."/>
            <person name="Felfoldi T."/>
            <person name="Schumann P."/>
            <person name="Boka K."/>
            <person name="Keki Z."/>
            <person name="Toumi M."/>
            <person name="Toth E."/>
        </authorList>
    </citation>
    <scope>NUCLEOTIDE SEQUENCE [LARGE SCALE GENOMIC DNA]</scope>
    <source>
        <strain evidence="7 8">MG-N-17</strain>
    </source>
</reference>
<evidence type="ECO:0000313" key="7">
    <source>
        <dbReference type="EMBL" id="TLD69172.1"/>
    </source>
</evidence>
<dbReference type="OrthoDB" id="9809720at2"/>
<dbReference type="Gene3D" id="1.10.760.10">
    <property type="entry name" value="Cytochrome c-like domain"/>
    <property type="match status" value="1"/>
</dbReference>
<dbReference type="EMBL" id="VAUV01000015">
    <property type="protein sequence ID" value="TLD69172.1"/>
    <property type="molecule type" value="Genomic_DNA"/>
</dbReference>
<dbReference type="GO" id="GO:0009055">
    <property type="term" value="F:electron transfer activity"/>
    <property type="evidence" value="ECO:0007669"/>
    <property type="project" value="InterPro"/>
</dbReference>
<dbReference type="Proteomes" id="UP000306196">
    <property type="component" value="Unassembled WGS sequence"/>
</dbReference>
<evidence type="ECO:0000313" key="8">
    <source>
        <dbReference type="Proteomes" id="UP000306196"/>
    </source>
</evidence>
<keyword evidence="1 4" id="KW-0349">Heme</keyword>
<dbReference type="RefSeq" id="WP_138087858.1">
    <property type="nucleotide sequence ID" value="NZ_VAUV01000015.1"/>
</dbReference>
<proteinExistence type="predicted"/>
<keyword evidence="3 4" id="KW-0408">Iron</keyword>
<dbReference type="AlphaFoldDB" id="A0A5R8KA14"/>
<comment type="caution">
    <text evidence="7">The sequence shown here is derived from an EMBL/GenBank/DDBJ whole genome shotgun (WGS) entry which is preliminary data.</text>
</comment>